<comment type="subcellular location">
    <subcellularLocation>
        <location evidence="1">Golgi apparatus</location>
    </subcellularLocation>
</comment>
<name>A0A812C863_ACAPH</name>
<dbReference type="PANTHER" id="PTHR18921:SF2">
    <property type="entry name" value="THYROID RECEPTOR-INTERACTING PROTEIN 11"/>
    <property type="match status" value="1"/>
</dbReference>
<feature type="domain" description="GRIP" evidence="6">
    <location>
        <begin position="882"/>
        <end position="931"/>
    </location>
</feature>
<feature type="coiled-coil region" evidence="4">
    <location>
        <begin position="148"/>
        <end position="224"/>
    </location>
</feature>
<feature type="compositionally biased region" description="Polar residues" evidence="5">
    <location>
        <begin position="995"/>
        <end position="1011"/>
    </location>
</feature>
<gene>
    <name evidence="7" type="ORF">SPHA_30196</name>
</gene>
<feature type="coiled-coil region" evidence="4">
    <location>
        <begin position="654"/>
        <end position="727"/>
    </location>
</feature>
<dbReference type="GO" id="GO:0007030">
    <property type="term" value="P:Golgi organization"/>
    <property type="evidence" value="ECO:0007669"/>
    <property type="project" value="TreeGrafter"/>
</dbReference>
<dbReference type="GO" id="GO:0006888">
    <property type="term" value="P:endoplasmic reticulum to Golgi vesicle-mediated transport"/>
    <property type="evidence" value="ECO:0007669"/>
    <property type="project" value="TreeGrafter"/>
</dbReference>
<dbReference type="InterPro" id="IPR000237">
    <property type="entry name" value="GRIP_dom"/>
</dbReference>
<evidence type="ECO:0000256" key="4">
    <source>
        <dbReference type="SAM" id="Coils"/>
    </source>
</evidence>
<dbReference type="AlphaFoldDB" id="A0A812C863"/>
<dbReference type="GO" id="GO:0005794">
    <property type="term" value="C:Golgi apparatus"/>
    <property type="evidence" value="ECO:0007669"/>
    <property type="project" value="UniProtKB-SubCell"/>
</dbReference>
<evidence type="ECO:0000256" key="1">
    <source>
        <dbReference type="ARBA" id="ARBA00004555"/>
    </source>
</evidence>
<evidence type="ECO:0000256" key="5">
    <source>
        <dbReference type="SAM" id="MobiDB-lite"/>
    </source>
</evidence>
<feature type="coiled-coil region" evidence="4">
    <location>
        <begin position="791"/>
        <end position="875"/>
    </location>
</feature>
<dbReference type="EMBL" id="CAHIKZ030001213">
    <property type="protein sequence ID" value="CAE1256453.1"/>
    <property type="molecule type" value="Genomic_DNA"/>
</dbReference>
<keyword evidence="2" id="KW-0333">Golgi apparatus</keyword>
<dbReference type="PROSITE" id="PS50913">
    <property type="entry name" value="GRIP"/>
    <property type="match status" value="1"/>
</dbReference>
<feature type="region of interest" description="Disordered" evidence="5">
    <location>
        <begin position="1049"/>
        <end position="1077"/>
    </location>
</feature>
<protein>
    <submittedName>
        <fullName evidence="7">TRIP11</fullName>
    </submittedName>
</protein>
<reference evidence="7" key="1">
    <citation type="submission" date="2021-01" db="EMBL/GenBank/DDBJ databases">
        <authorList>
            <person name="Li R."/>
            <person name="Bekaert M."/>
        </authorList>
    </citation>
    <scope>NUCLEOTIDE SEQUENCE</scope>
    <source>
        <strain evidence="7">Farmed</strain>
    </source>
</reference>
<feature type="coiled-coil region" evidence="4">
    <location>
        <begin position="509"/>
        <end position="627"/>
    </location>
</feature>
<keyword evidence="3 4" id="KW-0175">Coiled coil</keyword>
<organism evidence="7 8">
    <name type="scientific">Acanthosepion pharaonis</name>
    <name type="common">Pharaoh cuttlefish</name>
    <name type="synonym">Sepia pharaonis</name>
    <dbReference type="NCBI Taxonomy" id="158019"/>
    <lineage>
        <taxon>Eukaryota</taxon>
        <taxon>Metazoa</taxon>
        <taxon>Spiralia</taxon>
        <taxon>Lophotrochozoa</taxon>
        <taxon>Mollusca</taxon>
        <taxon>Cephalopoda</taxon>
        <taxon>Coleoidea</taxon>
        <taxon>Decapodiformes</taxon>
        <taxon>Sepiida</taxon>
        <taxon>Sepiina</taxon>
        <taxon>Sepiidae</taxon>
        <taxon>Acanthosepion</taxon>
    </lineage>
</organism>
<evidence type="ECO:0000256" key="3">
    <source>
        <dbReference type="ARBA" id="ARBA00023054"/>
    </source>
</evidence>
<proteinExistence type="predicted"/>
<dbReference type="Proteomes" id="UP000597762">
    <property type="component" value="Unassembled WGS sequence"/>
</dbReference>
<feature type="region of interest" description="Disordered" evidence="5">
    <location>
        <begin position="981"/>
        <end position="1011"/>
    </location>
</feature>
<evidence type="ECO:0000313" key="8">
    <source>
        <dbReference type="Proteomes" id="UP000597762"/>
    </source>
</evidence>
<evidence type="ECO:0000259" key="6">
    <source>
        <dbReference type="PROSITE" id="PS50913"/>
    </source>
</evidence>
<evidence type="ECO:0000256" key="2">
    <source>
        <dbReference type="ARBA" id="ARBA00023034"/>
    </source>
</evidence>
<dbReference type="GO" id="GO:0031267">
    <property type="term" value="F:small GTPase binding"/>
    <property type="evidence" value="ECO:0007669"/>
    <property type="project" value="TreeGrafter"/>
</dbReference>
<dbReference type="OrthoDB" id="425925at2759"/>
<accession>A0A812C863</accession>
<feature type="coiled-coil region" evidence="4">
    <location>
        <begin position="384"/>
        <end position="446"/>
    </location>
</feature>
<sequence>MSWLGGSISTITGQLSNFTKDILTEGTEEVSDHATELHLAQGKIRELEAVVAAQKSENDWLKRLNKEFEERAESSELQINSISREYRGVLEEKEKENQSLRQKHHELEEIHVKSIVSKEKEETTEAPVYYSSSHRESGCTDELDFGENISLQYEVNQLRSQVHRLQSECQHWKAVASQMGSEGNESSQLLANIAELQTCNNELQQQLQKEKESRQDEVAALQNMFSQKIALLKKAQKEELHADNIDPVDQHEKSPDNKFQLKLEASEKEISKLQERVSHLEKELEQSEEAMSELAKTLAKADLEIEKLTQETQEVEELRQFKMKHEATIKELATSSTVVSPQDDLMQNLEENVEHKTELPQLSASNLQNAVNQINSKQCTPSKTQLLDQQLSTLQKQVEKYEQEIEQFEYMKSDWQTEKEALEEVLLGLRNQLKEKETSLNVVQAQRGLAEVEEQEIDDNMSFETAEYLLDKAAASMYPLKMAYRHDSRSLLNDDEDDDDDDSDMSVDIEKFDRQVALLTQANADLEREREYLLHEKHIANDEISYFKGRLSTLEDKYTEKSKNEKMLKEKLKETETLLGEKETEIERLTVEKLDVQNSLEELDAQHQEVDIQLIEIRNELNKKKQQGKESQIDVLIKESEVIRQQALQFQQERDQIILSLKQVQAEKEEMMKELHKLREKDVKQTRELERLRMHLLQIEEGYTKEALESEEREKDLRNKLAAAEEKAFTATAAVETASQETNYQVENLNQQLHVIASQRDNAYLQLGTLQEQCKQYATSLMNLQIVLEQFQAEKETQMTAEKEKNEAEQKRLNKIIEDIQSELEITKEKLLDTEEGLLAAERLSEQIDFKENIIQQLKAEVQEKEGFLKSADEEIHRLTFDSEAFVEKVIMKNLLLGYLTTPQNKQNDVLRLIGAVLEFSEEDFFKAEKLHQKSWMQSFFRLGPTVTSTPSASPVTTPSRFNKSFSELFVKFLERESSPPLPALKMNTDEVDQESPNKNKTSKKLPSNFNPFTAPRHVALPVSVDDHLSTQGQHLLMAPMAPGFPVLSPVTSDSQSSKKHSNLSSAILNDVLKNKT</sequence>
<feature type="coiled-coil region" evidence="4">
    <location>
        <begin position="37"/>
        <end position="110"/>
    </location>
</feature>
<keyword evidence="8" id="KW-1185">Reference proteome</keyword>
<dbReference type="PANTHER" id="PTHR18921">
    <property type="entry name" value="MYOSIN HEAVY CHAIN - RELATED"/>
    <property type="match status" value="1"/>
</dbReference>
<comment type="caution">
    <text evidence="7">The sequence shown here is derived from an EMBL/GenBank/DDBJ whole genome shotgun (WGS) entry which is preliminary data.</text>
</comment>
<feature type="coiled-coil region" evidence="4">
    <location>
        <begin position="256"/>
        <end position="318"/>
    </location>
</feature>
<evidence type="ECO:0000313" key="7">
    <source>
        <dbReference type="EMBL" id="CAE1256453.1"/>
    </source>
</evidence>